<comment type="caution">
    <text evidence="1">The sequence shown here is derived from an EMBL/GenBank/DDBJ whole genome shotgun (WGS) entry which is preliminary data.</text>
</comment>
<dbReference type="Proteomes" id="UP001500542">
    <property type="component" value="Unassembled WGS sequence"/>
</dbReference>
<reference evidence="1 2" key="1">
    <citation type="journal article" date="2019" name="Int. J. Syst. Evol. Microbiol.">
        <title>The Global Catalogue of Microorganisms (GCM) 10K type strain sequencing project: providing services to taxonomists for standard genome sequencing and annotation.</title>
        <authorList>
            <consortium name="The Broad Institute Genomics Platform"/>
            <consortium name="The Broad Institute Genome Sequencing Center for Infectious Disease"/>
            <person name="Wu L."/>
            <person name="Ma J."/>
        </authorList>
    </citation>
    <scope>NUCLEOTIDE SEQUENCE [LARGE SCALE GENOMIC DNA]</scope>
    <source>
        <strain evidence="1 2">JCM 10977</strain>
    </source>
</reference>
<dbReference type="InterPro" id="IPR008567">
    <property type="entry name" value="BKACE"/>
</dbReference>
<dbReference type="EMBL" id="BAAAHK010000019">
    <property type="protein sequence ID" value="GAA0958405.1"/>
    <property type="molecule type" value="Genomic_DNA"/>
</dbReference>
<organism evidence="1 2">
    <name type="scientific">Kribbella koreensis</name>
    <dbReference type="NCBI Taxonomy" id="57909"/>
    <lineage>
        <taxon>Bacteria</taxon>
        <taxon>Bacillati</taxon>
        <taxon>Actinomycetota</taxon>
        <taxon>Actinomycetes</taxon>
        <taxon>Propionibacteriales</taxon>
        <taxon>Kribbellaceae</taxon>
        <taxon>Kribbella</taxon>
    </lineage>
</organism>
<dbReference type="Pfam" id="PF05853">
    <property type="entry name" value="BKACE"/>
    <property type="match status" value="1"/>
</dbReference>
<dbReference type="PANTHER" id="PTHR37418:SF1">
    <property type="entry name" value="3-KETO-5-AMINOHEXANOATE CLEAVAGE PROTEIN"/>
    <property type="match status" value="1"/>
</dbReference>
<dbReference type="Gene3D" id="3.20.20.70">
    <property type="entry name" value="Aldolase class I"/>
    <property type="match status" value="1"/>
</dbReference>
<dbReference type="RefSeq" id="WP_343980663.1">
    <property type="nucleotide sequence ID" value="NZ_BAAAHK010000019.1"/>
</dbReference>
<proteinExistence type="predicted"/>
<evidence type="ECO:0000313" key="1">
    <source>
        <dbReference type="EMBL" id="GAA0958405.1"/>
    </source>
</evidence>
<keyword evidence="2" id="KW-1185">Reference proteome</keyword>
<evidence type="ECO:0000313" key="2">
    <source>
        <dbReference type="Proteomes" id="UP001500542"/>
    </source>
</evidence>
<dbReference type="PANTHER" id="PTHR37418">
    <property type="entry name" value="3-KETO-5-AMINOHEXANOATE CLEAVAGE ENZYME-RELATED"/>
    <property type="match status" value="1"/>
</dbReference>
<gene>
    <name evidence="1" type="ORF">GCM10009554_70600</name>
</gene>
<sequence>MDAILKCCLNGDRSRADHPAVPLTPAELAQSAYDAVVAGAVAVHFHPRDSEGRESLRWADVEPAVTAVRERCPELPLGVSTREEIEPDLPTRLALLGEWDAGPDFASVNWHEDGAEQIARLLLERGIGIEAGLFTPDAARKFLNWRGPVVRLLVEAIPGVSPGTDGIAAAQAVLDVLPTGVELVVHGEGEWAWPVLEWARRLGYGLRAGFEDMLTGPDGERVTDNGQLVGYVRRNR</sequence>
<protein>
    <submittedName>
        <fullName evidence="1">3-keto-5-aminohexanoate cleavage protein</fullName>
    </submittedName>
</protein>
<dbReference type="InterPro" id="IPR013785">
    <property type="entry name" value="Aldolase_TIM"/>
</dbReference>
<name>A0ABN1RJJ3_9ACTN</name>
<accession>A0ABN1RJJ3</accession>